<keyword evidence="3" id="KW-1185">Reference proteome</keyword>
<feature type="compositionally biased region" description="Low complexity" evidence="1">
    <location>
        <begin position="17"/>
        <end position="27"/>
    </location>
</feature>
<evidence type="ECO:0000313" key="3">
    <source>
        <dbReference type="Proteomes" id="UP000826661"/>
    </source>
</evidence>
<gene>
    <name evidence="2" type="ORF">H0G86_000307</name>
</gene>
<sequence>MPALSSLFRASSSLKSFSPRLIGGSTSPSPPSGEFSRARNRLVQRPSPLTEGSHTAITRFFSVLNGFALDNGMVLFFSKTLMDARGMNLLHLHHRRVVDPLLSTLSCPQHFLCCAALH</sequence>
<dbReference type="AlphaFoldDB" id="A0A8G0L4P0"/>
<feature type="region of interest" description="Disordered" evidence="1">
    <location>
        <begin position="17"/>
        <end position="50"/>
    </location>
</feature>
<organism evidence="2 3">
    <name type="scientific">Trichoderma simmonsii</name>
    <dbReference type="NCBI Taxonomy" id="1491479"/>
    <lineage>
        <taxon>Eukaryota</taxon>
        <taxon>Fungi</taxon>
        <taxon>Dikarya</taxon>
        <taxon>Ascomycota</taxon>
        <taxon>Pezizomycotina</taxon>
        <taxon>Sordariomycetes</taxon>
        <taxon>Hypocreomycetidae</taxon>
        <taxon>Hypocreales</taxon>
        <taxon>Hypocreaceae</taxon>
        <taxon>Trichoderma</taxon>
    </lineage>
</organism>
<name>A0A8G0L4P0_9HYPO</name>
<accession>A0A8G0L4P0</accession>
<evidence type="ECO:0000313" key="2">
    <source>
        <dbReference type="EMBL" id="QYS92915.1"/>
    </source>
</evidence>
<dbReference type="Proteomes" id="UP000826661">
    <property type="component" value="Chromosome I"/>
</dbReference>
<reference evidence="2 3" key="1">
    <citation type="journal article" date="2021" name="BMC Genomics">
        <title>Telomere-to-telomere genome assembly of asparaginase-producing Trichoderma simmonsii.</title>
        <authorList>
            <person name="Chung D."/>
            <person name="Kwon Y.M."/>
            <person name="Yang Y."/>
        </authorList>
    </citation>
    <scope>NUCLEOTIDE SEQUENCE [LARGE SCALE GENOMIC DNA]</scope>
    <source>
        <strain evidence="2 3">GH-Sj1</strain>
    </source>
</reference>
<dbReference type="EMBL" id="CP075864">
    <property type="protein sequence ID" value="QYS92915.1"/>
    <property type="molecule type" value="Genomic_DNA"/>
</dbReference>
<protein>
    <submittedName>
        <fullName evidence="2">Uncharacterized protein</fullName>
    </submittedName>
</protein>
<evidence type="ECO:0000256" key="1">
    <source>
        <dbReference type="SAM" id="MobiDB-lite"/>
    </source>
</evidence>
<proteinExistence type="predicted"/>